<feature type="signal peptide" evidence="3">
    <location>
        <begin position="1"/>
        <end position="17"/>
    </location>
</feature>
<feature type="domain" description="MSP" evidence="4">
    <location>
        <begin position="96"/>
        <end position="204"/>
    </location>
</feature>
<accession>A0A9P1IQM9</accession>
<organism evidence="5 6">
    <name type="scientific">Caenorhabditis angaria</name>
    <dbReference type="NCBI Taxonomy" id="860376"/>
    <lineage>
        <taxon>Eukaryota</taxon>
        <taxon>Metazoa</taxon>
        <taxon>Ecdysozoa</taxon>
        <taxon>Nematoda</taxon>
        <taxon>Chromadorea</taxon>
        <taxon>Rhabditida</taxon>
        <taxon>Rhabditina</taxon>
        <taxon>Rhabditomorpha</taxon>
        <taxon>Rhabditoidea</taxon>
        <taxon>Rhabditidae</taxon>
        <taxon>Peloderinae</taxon>
        <taxon>Caenorhabditis</taxon>
    </lineage>
</organism>
<dbReference type="Pfam" id="PF00635">
    <property type="entry name" value="Motile_Sperm"/>
    <property type="match status" value="1"/>
</dbReference>
<comment type="caution">
    <text evidence="5">The sequence shown here is derived from an EMBL/GenBank/DDBJ whole genome shotgun (WGS) entry which is preliminary data.</text>
</comment>
<reference evidence="5" key="1">
    <citation type="submission" date="2022-11" db="EMBL/GenBank/DDBJ databases">
        <authorList>
            <person name="Kikuchi T."/>
        </authorList>
    </citation>
    <scope>NUCLEOTIDE SEQUENCE</scope>
    <source>
        <strain evidence="5">PS1010</strain>
    </source>
</reference>
<protein>
    <recommendedName>
        <fullName evidence="1">Major sperm protein</fullName>
    </recommendedName>
</protein>
<dbReference type="SUPFAM" id="SSF49354">
    <property type="entry name" value="PapD-like"/>
    <property type="match status" value="1"/>
</dbReference>
<feature type="compositionally biased region" description="Basic and acidic residues" evidence="2">
    <location>
        <begin position="74"/>
        <end position="87"/>
    </location>
</feature>
<dbReference type="PANTHER" id="PTHR22947">
    <property type="entry name" value="MAJOR SPERM PROTEIN"/>
    <property type="match status" value="1"/>
</dbReference>
<dbReference type="InterPro" id="IPR013783">
    <property type="entry name" value="Ig-like_fold"/>
</dbReference>
<evidence type="ECO:0000256" key="1">
    <source>
        <dbReference type="RuleBase" id="RU003425"/>
    </source>
</evidence>
<dbReference type="PROSITE" id="PS50202">
    <property type="entry name" value="MSP"/>
    <property type="match status" value="1"/>
</dbReference>
<dbReference type="InterPro" id="IPR051774">
    <property type="entry name" value="Sperm-specific_class_P"/>
</dbReference>
<evidence type="ECO:0000259" key="4">
    <source>
        <dbReference type="PROSITE" id="PS50202"/>
    </source>
</evidence>
<gene>
    <name evidence="5" type="ORF">CAMP_LOCUS11024</name>
</gene>
<feature type="region of interest" description="Disordered" evidence="2">
    <location>
        <begin position="22"/>
        <end position="87"/>
    </location>
</feature>
<keyword evidence="1" id="KW-0206">Cytoskeleton</keyword>
<feature type="chain" id="PRO_5040430395" description="Major sperm protein" evidence="3">
    <location>
        <begin position="18"/>
        <end position="206"/>
    </location>
</feature>
<dbReference type="Gene3D" id="2.60.40.10">
    <property type="entry name" value="Immunoglobulins"/>
    <property type="match status" value="1"/>
</dbReference>
<dbReference type="AlphaFoldDB" id="A0A9P1IQM9"/>
<comment type="function">
    <text evidence="1">Central component in molecular interactions underlying sperm crawling. Forms an extensive filament system that extends from sperm villipoda, along the leading edge of the pseudopod.</text>
</comment>
<dbReference type="Proteomes" id="UP001152747">
    <property type="component" value="Unassembled WGS sequence"/>
</dbReference>
<dbReference type="InterPro" id="IPR008962">
    <property type="entry name" value="PapD-like_sf"/>
</dbReference>
<evidence type="ECO:0000313" key="6">
    <source>
        <dbReference type="Proteomes" id="UP001152747"/>
    </source>
</evidence>
<evidence type="ECO:0000313" key="5">
    <source>
        <dbReference type="EMBL" id="CAI5448387.1"/>
    </source>
</evidence>
<keyword evidence="6" id="KW-1185">Reference proteome</keyword>
<feature type="compositionally biased region" description="Acidic residues" evidence="2">
    <location>
        <begin position="45"/>
        <end position="60"/>
    </location>
</feature>
<evidence type="ECO:0000256" key="3">
    <source>
        <dbReference type="SAM" id="SignalP"/>
    </source>
</evidence>
<dbReference type="EMBL" id="CANHGI010000004">
    <property type="protein sequence ID" value="CAI5448387.1"/>
    <property type="molecule type" value="Genomic_DNA"/>
</dbReference>
<proteinExistence type="predicted"/>
<keyword evidence="3" id="KW-0732">Signal</keyword>
<evidence type="ECO:0000256" key="2">
    <source>
        <dbReference type="SAM" id="MobiDB-lite"/>
    </source>
</evidence>
<name>A0A9P1IQM9_9PELO</name>
<sequence>MFFVLVIFSMFSSQVICCGKISKPTAKKAPSKSPSAISPPKEEEEKKEEEKEEEEEEAEEKNDKPKEKKKKKEEKKEKTKEKKKEEKVDLKKKAVHIRIEEGAVLEFKAAGNEKKNVVVKNVHNKSVMFKVRSSNNKDYKVFPVYGTIDPGATLVFSVTHKQSAPKKDDKLIFMNTISSGDETDLFKSFKESEMTGKSVTVKVSAK</sequence>
<keyword evidence="1" id="KW-0963">Cytoplasm</keyword>
<dbReference type="InterPro" id="IPR000535">
    <property type="entry name" value="MSP_dom"/>
</dbReference>
<dbReference type="PANTHER" id="PTHR22947:SF39">
    <property type="entry name" value="MSP DOMAIN-CONTAINING PROTEIN"/>
    <property type="match status" value="1"/>
</dbReference>